<proteinExistence type="predicted"/>
<dbReference type="RefSeq" id="WP_378220715.1">
    <property type="nucleotide sequence ID" value="NZ_JBHRTK010000012.1"/>
</dbReference>
<accession>A0ABV7K9A0</accession>
<dbReference type="Proteomes" id="UP001595583">
    <property type="component" value="Unassembled WGS sequence"/>
</dbReference>
<name>A0ABV7K9A0_9HYPH</name>
<dbReference type="EMBL" id="JBHRTK010000012">
    <property type="protein sequence ID" value="MFC3206914.1"/>
    <property type="molecule type" value="Genomic_DNA"/>
</dbReference>
<keyword evidence="2" id="KW-1185">Reference proteome</keyword>
<sequence length="134" mass="14863">MFWHISHRADPFAADIADRHYSRQTVGSPQFVPPGSCFVLKAQTTTGRAYWVTSWPLAEFTKHAWAGAWICSAFRNEAAGKATDMIVQAIAATRAHYGEPPPLGMVTFVDRDKVKPTMVRGNPVYGMDLPQGRL</sequence>
<organism evidence="1 2">
    <name type="scientific">Aquamicrobium soli</name>
    <dbReference type="NCBI Taxonomy" id="1811518"/>
    <lineage>
        <taxon>Bacteria</taxon>
        <taxon>Pseudomonadati</taxon>
        <taxon>Pseudomonadota</taxon>
        <taxon>Alphaproteobacteria</taxon>
        <taxon>Hyphomicrobiales</taxon>
        <taxon>Phyllobacteriaceae</taxon>
        <taxon>Aquamicrobium</taxon>
    </lineage>
</organism>
<gene>
    <name evidence="1" type="ORF">ACFOHJ_11875</name>
</gene>
<reference evidence="2" key="1">
    <citation type="journal article" date="2019" name="Int. J. Syst. Evol. Microbiol.">
        <title>The Global Catalogue of Microorganisms (GCM) 10K type strain sequencing project: providing services to taxonomists for standard genome sequencing and annotation.</title>
        <authorList>
            <consortium name="The Broad Institute Genomics Platform"/>
            <consortium name="The Broad Institute Genome Sequencing Center for Infectious Disease"/>
            <person name="Wu L."/>
            <person name="Ma J."/>
        </authorList>
    </citation>
    <scope>NUCLEOTIDE SEQUENCE [LARGE SCALE GENOMIC DNA]</scope>
    <source>
        <strain evidence="2">KCTC 52165</strain>
    </source>
</reference>
<evidence type="ECO:0000313" key="1">
    <source>
        <dbReference type="EMBL" id="MFC3206914.1"/>
    </source>
</evidence>
<comment type="caution">
    <text evidence="1">The sequence shown here is derived from an EMBL/GenBank/DDBJ whole genome shotgun (WGS) entry which is preliminary data.</text>
</comment>
<evidence type="ECO:0000313" key="2">
    <source>
        <dbReference type="Proteomes" id="UP001595583"/>
    </source>
</evidence>
<protein>
    <submittedName>
        <fullName evidence="1">Uncharacterized protein</fullName>
    </submittedName>
</protein>